<evidence type="ECO:0000313" key="4">
    <source>
        <dbReference type="EMBL" id="KAL3692757.1"/>
    </source>
</evidence>
<gene>
    <name evidence="4" type="ORF">R1sor_006408</name>
</gene>
<keyword evidence="5" id="KW-1185">Reference proteome</keyword>
<feature type="region of interest" description="Disordered" evidence="2">
    <location>
        <begin position="679"/>
        <end position="708"/>
    </location>
</feature>
<dbReference type="PANTHER" id="PTHR33977:SF1">
    <property type="entry name" value="ZINC ION BINDING PROTEIN"/>
    <property type="match status" value="1"/>
</dbReference>
<evidence type="ECO:0000256" key="2">
    <source>
        <dbReference type="SAM" id="MobiDB-lite"/>
    </source>
</evidence>
<evidence type="ECO:0000313" key="5">
    <source>
        <dbReference type="Proteomes" id="UP001633002"/>
    </source>
</evidence>
<sequence length="708" mass="80972">MEFTCDQVQQPPKGLFHSDHLVWFPCKKQGSGVVRKEAWIPLDRFKDFKTGEETRPQFQCSFKITKTEVKKSSGQITRTYWCSYGPKDERSASINNWATMQDNAKKSLQKGKGLGSRPAARIVDAGLSVRRGCRCHFKSVTDARKEEAVLISWIEQRHVDLAGEYSHGLLCADAKQSNAHIAPRHQNGVPVVWAILQRHTTQDLQLIQEKIKSKVEAIHGELLGGDKNFQPSCFICDDSAEEKASIRAVYPGIPIDLCIWHVRCAFNKNLTSKVQHPVHRALMNRELANIMYRKEGDPYEVSSAFVQKWIGIEPRFVAYYEKQWLPKLEEWVVKYRCHKRANQNTTGAVERWHATLKAHIRSSRFTRTQRRLSWLVQLLSTTIELYYWCSAELKLQGRIRNRVVEDQVVTVCIKAKSIPDKHVQWTEIDGTLVRTCQSQSKPGGFYIISERDSGVPRCTCSQSSLGNLCKHEVKVLMMDGVSETQIVKSLGRKFGSEVGGLQNLRHQVQVASGSSSDPVPEEPEFHFPFEMEEDSPIDQEAAVATEDIIKEINKFADKVERDPFYLSHFLVRCREASEQVLNMKANLENNTGIHEEVIRTIPHPFEPTPDVESTSRLERKKGWFERMMEEHTRKPNEVRSDEQSKDVAIPLERTSKPVHVSLNCEFDGDALEYLLGGDKDASAEQKKRKRKALKVPKIGSQKRKHQTE</sequence>
<dbReference type="EMBL" id="JBJQOH010000003">
    <property type="protein sequence ID" value="KAL3692757.1"/>
    <property type="molecule type" value="Genomic_DNA"/>
</dbReference>
<comment type="caution">
    <text evidence="4">The sequence shown here is derived from an EMBL/GenBank/DDBJ whole genome shotgun (WGS) entry which is preliminary data.</text>
</comment>
<feature type="compositionally biased region" description="Basic residues" evidence="2">
    <location>
        <begin position="686"/>
        <end position="708"/>
    </location>
</feature>
<keyword evidence="1" id="KW-0479">Metal-binding</keyword>
<reference evidence="4 5" key="1">
    <citation type="submission" date="2024-09" db="EMBL/GenBank/DDBJ databases">
        <title>Chromosome-scale assembly of Riccia sorocarpa.</title>
        <authorList>
            <person name="Paukszto L."/>
        </authorList>
    </citation>
    <scope>NUCLEOTIDE SEQUENCE [LARGE SCALE GENOMIC DNA]</scope>
    <source>
        <strain evidence="4">LP-2024</strain>
        <tissue evidence="4">Aerial parts of the thallus</tissue>
    </source>
</reference>
<dbReference type="InterPro" id="IPR007527">
    <property type="entry name" value="Znf_SWIM"/>
</dbReference>
<keyword evidence="1" id="KW-0863">Zinc-finger</keyword>
<dbReference type="PANTHER" id="PTHR33977">
    <property type="entry name" value="ZINC ION BINDING PROTEIN"/>
    <property type="match status" value="1"/>
</dbReference>
<dbReference type="AlphaFoldDB" id="A0ABD3HQY5"/>
<evidence type="ECO:0000256" key="1">
    <source>
        <dbReference type="PROSITE-ProRule" id="PRU00325"/>
    </source>
</evidence>
<organism evidence="4 5">
    <name type="scientific">Riccia sorocarpa</name>
    <dbReference type="NCBI Taxonomy" id="122646"/>
    <lineage>
        <taxon>Eukaryota</taxon>
        <taxon>Viridiplantae</taxon>
        <taxon>Streptophyta</taxon>
        <taxon>Embryophyta</taxon>
        <taxon>Marchantiophyta</taxon>
        <taxon>Marchantiopsida</taxon>
        <taxon>Marchantiidae</taxon>
        <taxon>Marchantiales</taxon>
        <taxon>Ricciaceae</taxon>
        <taxon>Riccia</taxon>
    </lineage>
</organism>
<dbReference type="PROSITE" id="PS50966">
    <property type="entry name" value="ZF_SWIM"/>
    <property type="match status" value="1"/>
</dbReference>
<keyword evidence="1" id="KW-0862">Zinc</keyword>
<protein>
    <recommendedName>
        <fullName evidence="3">SWIM-type domain-containing protein</fullName>
    </recommendedName>
</protein>
<dbReference type="Proteomes" id="UP001633002">
    <property type="component" value="Unassembled WGS sequence"/>
</dbReference>
<accession>A0ABD3HQY5</accession>
<feature type="domain" description="SWIM-type" evidence="3">
    <location>
        <begin position="445"/>
        <end position="480"/>
    </location>
</feature>
<name>A0ABD3HQY5_9MARC</name>
<evidence type="ECO:0000259" key="3">
    <source>
        <dbReference type="PROSITE" id="PS50966"/>
    </source>
</evidence>
<dbReference type="GO" id="GO:0008270">
    <property type="term" value="F:zinc ion binding"/>
    <property type="evidence" value="ECO:0007669"/>
    <property type="project" value="UniProtKB-KW"/>
</dbReference>
<proteinExistence type="predicted"/>